<evidence type="ECO:0000313" key="9">
    <source>
        <dbReference type="Proteomes" id="UP000750502"/>
    </source>
</evidence>
<evidence type="ECO:0000256" key="5">
    <source>
        <dbReference type="ARBA" id="ARBA00023180"/>
    </source>
</evidence>
<dbReference type="PANTHER" id="PTHR23501">
    <property type="entry name" value="MAJOR FACILITATOR SUPERFAMILY"/>
    <property type="match status" value="1"/>
</dbReference>
<sequence>MLTRYSSLFVMNFSMIFAASSAGVNDPYATSHFQGHSLIATANIIHGIVRIVTYPLVAKVADHIGRPQGFAGAAVSMALANVLYAACRNVETYLAGGIFESFGDTWWTITEQIFIAEVTSLINRGFLFTLPQSLAAIPTLYAGTYLGEHMLLNSSWRWGFGMWAAIMPFCALPTIAIMVYMNLRARKKGIVNKRTSLRAASEIPKGASWIVQARQVLYVQLDIVGAFLLLGGLSMTLLPLSITGRRNTDKWTEPSSIILLVVGVLTFVAFLIWDGRYAKKPIVPFRMIKNRNVILACASVCLIAMSDSTYRTFASSFLQVAGGYSPGHAVRIDNSRRVALNLGGLVIGLGIRFVKHTKPFIILGCLMVALANGLPIYFTNIDGARVANEASLTTGQVLLGLGRGFAQVPLQVSLQAAVPDHEIGMATAMFLSSSGFGANVGNRQVSIGGALWNTLLPRRLAANLPEEVKANSTAIFRSIVVAQSFELGTETRDAINLSYRMTQQTLAIGSLSLSIPLLLMMFFFRNVKLAKEDDERNEIAEQQLAAAGQRLESGQSEPSEKK</sequence>
<evidence type="ECO:0000256" key="1">
    <source>
        <dbReference type="ARBA" id="ARBA00004141"/>
    </source>
</evidence>
<keyword evidence="9" id="KW-1185">Reference proteome</keyword>
<comment type="caution">
    <text evidence="8">The sequence shown here is derived from an EMBL/GenBank/DDBJ whole genome shotgun (WGS) entry which is preliminary data.</text>
</comment>
<accession>A0A9P7KXW8</accession>
<dbReference type="GO" id="GO:0015343">
    <property type="term" value="F:siderophore-iron transmembrane transporter activity"/>
    <property type="evidence" value="ECO:0007669"/>
    <property type="project" value="TreeGrafter"/>
</dbReference>
<evidence type="ECO:0000256" key="6">
    <source>
        <dbReference type="SAM" id="Phobius"/>
    </source>
</evidence>
<evidence type="ECO:0000313" key="8">
    <source>
        <dbReference type="EMBL" id="KAG5761388.1"/>
    </source>
</evidence>
<protein>
    <recommendedName>
        <fullName evidence="10">Siderophore iron transporter mirA</fullName>
    </recommendedName>
</protein>
<evidence type="ECO:0000256" key="2">
    <source>
        <dbReference type="ARBA" id="ARBA00022692"/>
    </source>
</evidence>
<feature type="chain" id="PRO_5040231177" description="Siderophore iron transporter mirA" evidence="7">
    <location>
        <begin position="23"/>
        <end position="562"/>
    </location>
</feature>
<comment type="subcellular location">
    <subcellularLocation>
        <location evidence="1">Membrane</location>
        <topology evidence="1">Multi-pass membrane protein</topology>
    </subcellularLocation>
</comment>
<feature type="transmembrane region" description="Helical" evidence="6">
    <location>
        <begin position="506"/>
        <end position="524"/>
    </location>
</feature>
<proteinExistence type="predicted"/>
<dbReference type="Proteomes" id="UP000750502">
    <property type="component" value="Unassembled WGS sequence"/>
</dbReference>
<keyword evidence="4 6" id="KW-0472">Membrane</keyword>
<evidence type="ECO:0000256" key="7">
    <source>
        <dbReference type="SAM" id="SignalP"/>
    </source>
</evidence>
<keyword evidence="5" id="KW-0325">Glycoprotein</keyword>
<dbReference type="InterPro" id="IPR011701">
    <property type="entry name" value="MFS"/>
</dbReference>
<dbReference type="OrthoDB" id="2241241at2759"/>
<gene>
    <name evidence="8" type="ORF">H9Q72_010492</name>
</gene>
<feature type="transmembrane region" description="Helical" evidence="6">
    <location>
        <begin position="38"/>
        <end position="57"/>
    </location>
</feature>
<reference evidence="8" key="1">
    <citation type="journal article" date="2020" name="bioRxiv">
        <title>Historical genomics reveals the evolutionary mechanisms behind multiple outbreaks of the host-specific coffee wilt pathogen Fusarium xylarioides.</title>
        <authorList>
            <person name="Peck D."/>
            <person name="Nowell R.W."/>
            <person name="Flood J."/>
            <person name="Ryan M.J."/>
            <person name="Barraclough T.G."/>
        </authorList>
    </citation>
    <scope>NUCLEOTIDE SEQUENCE</scope>
    <source>
        <strain evidence="8">IMI 127659i</strain>
    </source>
</reference>
<dbReference type="Pfam" id="PF07690">
    <property type="entry name" value="MFS_1"/>
    <property type="match status" value="1"/>
</dbReference>
<feature type="transmembrane region" description="Helical" evidence="6">
    <location>
        <begin position="223"/>
        <end position="242"/>
    </location>
</feature>
<feature type="transmembrane region" description="Helical" evidence="6">
    <location>
        <begin position="160"/>
        <end position="183"/>
    </location>
</feature>
<feature type="signal peptide" evidence="7">
    <location>
        <begin position="1"/>
        <end position="22"/>
    </location>
</feature>
<dbReference type="InterPro" id="IPR036259">
    <property type="entry name" value="MFS_trans_sf"/>
</dbReference>
<feature type="transmembrane region" description="Helical" evidence="6">
    <location>
        <begin position="361"/>
        <end position="378"/>
    </location>
</feature>
<dbReference type="Gene3D" id="1.20.1250.20">
    <property type="entry name" value="MFS general substrate transporter like domains"/>
    <property type="match status" value="2"/>
</dbReference>
<feature type="transmembrane region" description="Helical" evidence="6">
    <location>
        <begin position="293"/>
        <end position="318"/>
    </location>
</feature>
<dbReference type="SUPFAM" id="SSF103473">
    <property type="entry name" value="MFS general substrate transporter"/>
    <property type="match status" value="1"/>
</dbReference>
<keyword evidence="3 6" id="KW-1133">Transmembrane helix</keyword>
<organism evidence="8 9">
    <name type="scientific">Fusarium xylarioides</name>
    <dbReference type="NCBI Taxonomy" id="221167"/>
    <lineage>
        <taxon>Eukaryota</taxon>
        <taxon>Fungi</taxon>
        <taxon>Dikarya</taxon>
        <taxon>Ascomycota</taxon>
        <taxon>Pezizomycotina</taxon>
        <taxon>Sordariomycetes</taxon>
        <taxon>Hypocreomycetidae</taxon>
        <taxon>Hypocreales</taxon>
        <taxon>Nectriaceae</taxon>
        <taxon>Fusarium</taxon>
        <taxon>Fusarium fujikuroi species complex</taxon>
    </lineage>
</organism>
<dbReference type="EMBL" id="JADFTT010000454">
    <property type="protein sequence ID" value="KAG5761388.1"/>
    <property type="molecule type" value="Genomic_DNA"/>
</dbReference>
<keyword evidence="2 6" id="KW-0812">Transmembrane</keyword>
<reference evidence="8" key="2">
    <citation type="submission" date="2020-10" db="EMBL/GenBank/DDBJ databases">
        <authorList>
            <person name="Peck L.D."/>
            <person name="Nowell R.W."/>
            <person name="Flood J."/>
            <person name="Ryan M.J."/>
            <person name="Barraclough T.G."/>
        </authorList>
    </citation>
    <scope>NUCLEOTIDE SEQUENCE</scope>
    <source>
        <strain evidence="8">IMI 127659i</strain>
    </source>
</reference>
<feature type="transmembrane region" description="Helical" evidence="6">
    <location>
        <begin position="254"/>
        <end position="273"/>
    </location>
</feature>
<dbReference type="PANTHER" id="PTHR23501:SF87">
    <property type="entry name" value="SIDEROPHORE IRON TRANSPORTER 2"/>
    <property type="match status" value="1"/>
</dbReference>
<evidence type="ECO:0008006" key="10">
    <source>
        <dbReference type="Google" id="ProtNLM"/>
    </source>
</evidence>
<evidence type="ECO:0000256" key="4">
    <source>
        <dbReference type="ARBA" id="ARBA00023136"/>
    </source>
</evidence>
<evidence type="ECO:0000256" key="3">
    <source>
        <dbReference type="ARBA" id="ARBA00022989"/>
    </source>
</evidence>
<keyword evidence="7" id="KW-0732">Signal</keyword>
<dbReference type="AlphaFoldDB" id="A0A9P7KXW8"/>
<name>A0A9P7KXW8_9HYPO</name>
<dbReference type="GO" id="GO:0005886">
    <property type="term" value="C:plasma membrane"/>
    <property type="evidence" value="ECO:0007669"/>
    <property type="project" value="TreeGrafter"/>
</dbReference>